<dbReference type="InterPro" id="IPR050879">
    <property type="entry name" value="Acyltransferase_3"/>
</dbReference>
<dbReference type="GO" id="GO:0016747">
    <property type="term" value="F:acyltransferase activity, transferring groups other than amino-acyl groups"/>
    <property type="evidence" value="ECO:0007669"/>
    <property type="project" value="InterPro"/>
</dbReference>
<proteinExistence type="predicted"/>
<dbReference type="Pfam" id="PF01757">
    <property type="entry name" value="Acyl_transf_3"/>
    <property type="match status" value="1"/>
</dbReference>
<feature type="domain" description="Acyltransferase 3" evidence="2">
    <location>
        <begin position="87"/>
        <end position="464"/>
    </location>
</feature>
<dbReference type="InterPro" id="IPR002656">
    <property type="entry name" value="Acyl_transf_3_dom"/>
</dbReference>
<feature type="transmembrane region" description="Helical" evidence="1">
    <location>
        <begin position="243"/>
        <end position="264"/>
    </location>
</feature>
<keyword evidence="1" id="KW-1133">Transmembrane helix</keyword>
<feature type="transmembrane region" description="Helical" evidence="1">
    <location>
        <begin position="126"/>
        <end position="150"/>
    </location>
</feature>
<feature type="transmembrane region" description="Helical" evidence="1">
    <location>
        <begin position="377"/>
        <end position="395"/>
    </location>
</feature>
<keyword evidence="1" id="KW-0812">Transmembrane</keyword>
<dbReference type="EMBL" id="JAPDRN010000081">
    <property type="protein sequence ID" value="KAJ9626687.1"/>
    <property type="molecule type" value="Genomic_DNA"/>
</dbReference>
<feature type="transmembrane region" description="Helical" evidence="1">
    <location>
        <begin position="55"/>
        <end position="75"/>
    </location>
</feature>
<feature type="transmembrane region" description="Helical" evidence="1">
    <location>
        <begin position="276"/>
        <end position="300"/>
    </location>
</feature>
<evidence type="ECO:0000259" key="2">
    <source>
        <dbReference type="Pfam" id="PF01757"/>
    </source>
</evidence>
<organism evidence="3 4">
    <name type="scientific">Knufia peltigerae</name>
    <dbReference type="NCBI Taxonomy" id="1002370"/>
    <lineage>
        <taxon>Eukaryota</taxon>
        <taxon>Fungi</taxon>
        <taxon>Dikarya</taxon>
        <taxon>Ascomycota</taxon>
        <taxon>Pezizomycotina</taxon>
        <taxon>Eurotiomycetes</taxon>
        <taxon>Chaetothyriomycetidae</taxon>
        <taxon>Chaetothyriales</taxon>
        <taxon>Trichomeriaceae</taxon>
        <taxon>Knufia</taxon>
    </lineage>
</organism>
<dbReference type="AlphaFoldDB" id="A0AA38XXA2"/>
<keyword evidence="1" id="KW-0472">Membrane</keyword>
<name>A0AA38XXA2_9EURO</name>
<sequence length="496" mass="56917">MQSWRWPNYFPTSRQVDGPDYVALLPESSRTSSDVELGYLKPTSRRIRNPTLDKIHTALLTIFGLLWAAIRPNILTKKEKRELHQSAWLDGIRGVAAFFVFFSHAAEIRWNDLRHGWKHGGYFLQWPIIRVFYEGSSMVSVFFVVSGFAISYKALKLAKAQEHGKIFDTLVSSTFRRGIRLYLPCAAITLLRAITNYIRGTKGAAPTFWIMLWRWVKVVVSGVNPLRLDKWYFNGSFRQLERVMWTIPVEFRGSMVVFLCILVVAKARHAQRMAAIAALIAWSCCVGEWDIVLFVSGTFLCELHHRTSSNSGSKGGDTSFLWRFLSASASILLLLPLLYVLSQPESYWGNGDTPIWGWLDAHTPAAWVENKMEAGNFWHCIAAVILIFLVDHSPVLQRFFMSPIPQYLGEISFSLYLLHPWLIDLVGRKIVFFMFRRMKELGPGIGPEYLGAILCLILFLPLLFWVSDISTRWFDRGGVRLARWAEDRFYSVKARS</sequence>
<dbReference type="Proteomes" id="UP001172681">
    <property type="component" value="Unassembled WGS sequence"/>
</dbReference>
<feature type="transmembrane region" description="Helical" evidence="1">
    <location>
        <begin position="320"/>
        <end position="341"/>
    </location>
</feature>
<feature type="transmembrane region" description="Helical" evidence="1">
    <location>
        <begin position="87"/>
        <end position="106"/>
    </location>
</feature>
<feature type="transmembrane region" description="Helical" evidence="1">
    <location>
        <begin position="448"/>
        <end position="466"/>
    </location>
</feature>
<protein>
    <recommendedName>
        <fullName evidence="2">Acyltransferase 3 domain-containing protein</fullName>
    </recommendedName>
</protein>
<accession>A0AA38XXA2</accession>
<reference evidence="3" key="1">
    <citation type="submission" date="2022-10" db="EMBL/GenBank/DDBJ databases">
        <title>Culturing micro-colonial fungi from biological soil crusts in the Mojave desert and describing Neophaeococcomyces mojavensis, and introducing the new genera and species Taxawa tesnikishii.</title>
        <authorList>
            <person name="Kurbessoian T."/>
            <person name="Stajich J.E."/>
        </authorList>
    </citation>
    <scope>NUCLEOTIDE SEQUENCE</scope>
    <source>
        <strain evidence="3">TK_35</strain>
    </source>
</reference>
<gene>
    <name evidence="3" type="ORF">H2204_009957</name>
</gene>
<evidence type="ECO:0000256" key="1">
    <source>
        <dbReference type="SAM" id="Phobius"/>
    </source>
</evidence>
<feature type="transmembrane region" description="Helical" evidence="1">
    <location>
        <begin position="181"/>
        <end position="198"/>
    </location>
</feature>
<evidence type="ECO:0000313" key="4">
    <source>
        <dbReference type="Proteomes" id="UP001172681"/>
    </source>
</evidence>
<evidence type="ECO:0000313" key="3">
    <source>
        <dbReference type="EMBL" id="KAJ9626687.1"/>
    </source>
</evidence>
<comment type="caution">
    <text evidence="3">The sequence shown here is derived from an EMBL/GenBank/DDBJ whole genome shotgun (WGS) entry which is preliminary data.</text>
</comment>
<dbReference type="PANTHER" id="PTHR23028:SF134">
    <property type="entry name" value="PUTATIVE (AFU_ORTHOLOGUE AFUA_4G08520)-RELATED"/>
    <property type="match status" value="1"/>
</dbReference>
<dbReference type="PANTHER" id="PTHR23028">
    <property type="entry name" value="ACETYLTRANSFERASE"/>
    <property type="match status" value="1"/>
</dbReference>
<keyword evidence="4" id="KW-1185">Reference proteome</keyword>